<feature type="compositionally biased region" description="Polar residues" evidence="1">
    <location>
        <begin position="120"/>
        <end position="134"/>
    </location>
</feature>
<dbReference type="AlphaFoldDB" id="A0A450SX95"/>
<dbReference type="Pfam" id="PF19588">
    <property type="entry name" value="SxtJ"/>
    <property type="match status" value="1"/>
</dbReference>
<accession>A0A450SX95</accession>
<feature type="transmembrane region" description="Helical" evidence="2">
    <location>
        <begin position="21"/>
        <end position="41"/>
    </location>
</feature>
<evidence type="ECO:0008006" key="4">
    <source>
        <dbReference type="Google" id="ProtNLM"/>
    </source>
</evidence>
<gene>
    <name evidence="3" type="ORF">BECKFW1821B_GA0114236_10439</name>
</gene>
<evidence type="ECO:0000313" key="3">
    <source>
        <dbReference type="EMBL" id="VFJ58711.1"/>
    </source>
</evidence>
<dbReference type="InterPro" id="IPR045781">
    <property type="entry name" value="SxtJ"/>
</dbReference>
<evidence type="ECO:0000256" key="1">
    <source>
        <dbReference type="SAM" id="MobiDB-lite"/>
    </source>
</evidence>
<dbReference type="EMBL" id="CAADFD010000043">
    <property type="protein sequence ID" value="VFJ58711.1"/>
    <property type="molecule type" value="Genomic_DNA"/>
</dbReference>
<feature type="region of interest" description="Disordered" evidence="1">
    <location>
        <begin position="115"/>
        <end position="140"/>
    </location>
</feature>
<protein>
    <recommendedName>
        <fullName evidence="4">SxtJ</fullName>
    </recommendedName>
</protein>
<name>A0A450SX95_9GAMM</name>
<reference evidence="3" key="1">
    <citation type="submission" date="2019-02" db="EMBL/GenBank/DDBJ databases">
        <authorList>
            <person name="Gruber-Vodicka R. H."/>
            <person name="Seah K. B. B."/>
        </authorList>
    </citation>
    <scope>NUCLEOTIDE SEQUENCE</scope>
    <source>
        <strain evidence="3">BECK_BZ106</strain>
    </source>
</reference>
<keyword evidence="2" id="KW-0812">Transmembrane</keyword>
<keyword evidence="2" id="KW-1133">Transmembrane helix</keyword>
<proteinExistence type="predicted"/>
<organism evidence="3">
    <name type="scientific">Candidatus Kentrum sp. FW</name>
    <dbReference type="NCBI Taxonomy" id="2126338"/>
    <lineage>
        <taxon>Bacteria</taxon>
        <taxon>Pseudomonadati</taxon>
        <taxon>Pseudomonadota</taxon>
        <taxon>Gammaproteobacteria</taxon>
        <taxon>Candidatus Kentrum</taxon>
    </lineage>
</organism>
<keyword evidence="2" id="KW-0472">Membrane</keyword>
<feature type="transmembrane region" description="Helical" evidence="2">
    <location>
        <begin position="88"/>
        <end position="108"/>
    </location>
</feature>
<feature type="transmembrane region" description="Helical" evidence="2">
    <location>
        <begin position="47"/>
        <end position="67"/>
    </location>
</feature>
<sequence>MPPTQSIFHSKDIDIKGLRKFGLATGSIAAVLFGLLLPWVFGHGYPLWSWFLGGALIVWALAWPGGLKPLYISWMTVGYALGWLNSRLILALMFYLMITPIGLIRRLFSRDSMARKPDAGTSSYRTESASPSTNHLERPF</sequence>
<evidence type="ECO:0000256" key="2">
    <source>
        <dbReference type="SAM" id="Phobius"/>
    </source>
</evidence>